<dbReference type="InterPro" id="IPR036873">
    <property type="entry name" value="Rhodanese-like_dom_sf"/>
</dbReference>
<evidence type="ECO:0000256" key="5">
    <source>
        <dbReference type="ARBA" id="ARBA00022695"/>
    </source>
</evidence>
<dbReference type="PROSITE" id="PS50206">
    <property type="entry name" value="RHODANESE_3"/>
    <property type="match status" value="1"/>
</dbReference>
<comment type="pathway">
    <text evidence="13">tRNA modification; 5-methoxycarbonylmethyl-2-thiouridine-tRNA biosynthesis.</text>
</comment>
<dbReference type="UniPathway" id="UPA00988"/>
<accession>A0A060T6F3</accession>
<feature type="binding site" evidence="13">
    <location>
        <begin position="107"/>
        <end position="111"/>
    </location>
    <ligand>
        <name>ATP</name>
        <dbReference type="ChEBI" id="CHEBI:30616"/>
    </ligand>
</feature>
<name>A0A060T6F3_BLAAD</name>
<dbReference type="PhylomeDB" id="A0A060T6F3"/>
<feature type="binding site" evidence="13">
    <location>
        <position position="100"/>
    </location>
    <ligand>
        <name>ATP</name>
        <dbReference type="ChEBI" id="CHEBI:30616"/>
    </ligand>
</feature>
<dbReference type="Pfam" id="PF00581">
    <property type="entry name" value="Rhodanese"/>
    <property type="match status" value="1"/>
</dbReference>
<dbReference type="PANTHER" id="PTHR10953">
    <property type="entry name" value="UBIQUITIN-ACTIVATING ENZYME E1"/>
    <property type="match status" value="1"/>
</dbReference>
<feature type="binding site" evidence="13">
    <location>
        <position position="215"/>
    </location>
    <ligand>
        <name>Zn(2+)</name>
        <dbReference type="ChEBI" id="CHEBI:29105"/>
    </ligand>
</feature>
<evidence type="ECO:0000256" key="2">
    <source>
        <dbReference type="ARBA" id="ARBA00022490"/>
    </source>
</evidence>
<reference evidence="16" key="1">
    <citation type="submission" date="2014-02" db="EMBL/GenBank/DDBJ databases">
        <authorList>
            <person name="Genoscope - CEA"/>
        </authorList>
    </citation>
    <scope>NUCLEOTIDE SEQUENCE</scope>
    <source>
        <strain evidence="16">LS3</strain>
    </source>
</reference>
<keyword evidence="11 13" id="KW-0511">Multifunctional enzyme</keyword>
<dbReference type="Pfam" id="PF00899">
    <property type="entry name" value="ThiF"/>
    <property type="match status" value="1"/>
</dbReference>
<dbReference type="FunFam" id="3.40.50.720:FF:000033">
    <property type="entry name" value="Adenylyltransferase and sulfurtransferase MOCS3"/>
    <property type="match status" value="1"/>
</dbReference>
<dbReference type="GO" id="GO:0004792">
    <property type="term" value="F:thiosulfate-cyanide sulfurtransferase activity"/>
    <property type="evidence" value="ECO:0007669"/>
    <property type="project" value="TreeGrafter"/>
</dbReference>
<dbReference type="GO" id="GO:0002143">
    <property type="term" value="P:tRNA wobble position uridine thiolation"/>
    <property type="evidence" value="ECO:0007669"/>
    <property type="project" value="InterPro"/>
</dbReference>
<evidence type="ECO:0000256" key="1">
    <source>
        <dbReference type="ARBA" id="ARBA00004514"/>
    </source>
</evidence>
<sequence>MDELERLREENARLRSQLEKERKSKDREERGYEERGYEERGLDLEEYRRYGRQLIMDQIGINGQLRLKKSKVLVIGAGGLGCPAIAYLAGAGVGTIGIVDNDTVDESNLHRQILHNTSTVGMSKAESAQQFIRSLNRHVNVQLYKTRLTPTNSFEIFQSNGGYDLVLDCTDTPATRYLVNDTAVLLNIPLVSASALKTEGQLSILNFKGGPCYRCLFPLPPPPDSVLSCGDGGILGPVVGIMGIMQSLEAIKILTGAYDEEGKFSPALTIFNAYGTPQWRHIRMRGKKSTCVACGDSPQLSRESIENGSTDYVAFCGRPTVVAINPSERISVEEYAQLRSSGQEHVLLDVREKSQFDICSLPGSVNVPYSKLRKTPLPDLKEPVYVCCRYGNDSQATVQYLKQELNLSKVFDIKGGLDRWAIDIDASFPRY</sequence>
<dbReference type="HAMAP" id="MF_03049">
    <property type="entry name" value="MOCS3_Uba4"/>
    <property type="match status" value="1"/>
</dbReference>
<dbReference type="EMBL" id="HG937693">
    <property type="protein sequence ID" value="CDP34492.1"/>
    <property type="molecule type" value="Genomic_DNA"/>
</dbReference>
<feature type="binding site" evidence="13">
    <location>
        <position position="124"/>
    </location>
    <ligand>
        <name>ATP</name>
        <dbReference type="ChEBI" id="CHEBI:30616"/>
    </ligand>
</feature>
<dbReference type="InterPro" id="IPR045886">
    <property type="entry name" value="ThiF/MoeB/HesA"/>
</dbReference>
<dbReference type="InterPro" id="IPR000594">
    <property type="entry name" value="ThiF_NAD_FAD-bd"/>
</dbReference>
<feature type="binding site" evidence="13">
    <location>
        <position position="291"/>
    </location>
    <ligand>
        <name>Zn(2+)</name>
        <dbReference type="ChEBI" id="CHEBI:29105"/>
    </ligand>
</feature>
<dbReference type="GO" id="GO:0032447">
    <property type="term" value="P:protein urmylation"/>
    <property type="evidence" value="ECO:0007669"/>
    <property type="project" value="TreeGrafter"/>
</dbReference>
<evidence type="ECO:0000256" key="10">
    <source>
        <dbReference type="ARBA" id="ARBA00022840"/>
    </source>
</evidence>
<feature type="domain" description="Rhodanese" evidence="15">
    <location>
        <begin position="341"/>
        <end position="429"/>
    </location>
</feature>
<evidence type="ECO:0000256" key="12">
    <source>
        <dbReference type="ARBA" id="ARBA00075323"/>
    </source>
</evidence>
<keyword evidence="5" id="KW-0548">Nucleotidyltransferase</keyword>
<comment type="similarity">
    <text evidence="13">In the N-terminal section; belongs to the HesA/MoeB/ThiF family. UBA4 subfamily.</text>
</comment>
<dbReference type="GO" id="GO:0005524">
    <property type="term" value="F:ATP binding"/>
    <property type="evidence" value="ECO:0007669"/>
    <property type="project" value="UniProtKB-KW"/>
</dbReference>
<evidence type="ECO:0000259" key="15">
    <source>
        <dbReference type="PROSITE" id="PS50206"/>
    </source>
</evidence>
<dbReference type="CDD" id="cd00757">
    <property type="entry name" value="ThiF_MoeB_HesA_family"/>
    <property type="match status" value="1"/>
</dbReference>
<dbReference type="GO" id="GO:0042292">
    <property type="term" value="F:URM1 activating enzyme activity"/>
    <property type="evidence" value="ECO:0007669"/>
    <property type="project" value="TreeGrafter"/>
</dbReference>
<dbReference type="SUPFAM" id="SSF69572">
    <property type="entry name" value="Activating enzymes of the ubiquitin-like proteins"/>
    <property type="match status" value="1"/>
</dbReference>
<keyword evidence="10 13" id="KW-0067">ATP-binding</keyword>
<feature type="active site" description="Cysteine persulfide intermediate; for sulfurtransferase activity" evidence="13">
    <location>
        <position position="388"/>
    </location>
</feature>
<dbReference type="FunFam" id="3.40.250.10:FF:000014">
    <property type="entry name" value="Adenylyltransferase and sulfurtransferase MOCS3"/>
    <property type="match status" value="1"/>
</dbReference>
<proteinExistence type="inferred from homology"/>
<feature type="binding site" evidence="13">
    <location>
        <position position="79"/>
    </location>
    <ligand>
        <name>ATP</name>
        <dbReference type="ChEBI" id="CHEBI:30616"/>
    </ligand>
</feature>
<evidence type="ECO:0000256" key="13">
    <source>
        <dbReference type="HAMAP-Rule" id="MF_03049"/>
    </source>
</evidence>
<comment type="subcellular location">
    <subcellularLocation>
        <location evidence="1">Cytoplasm</location>
        <location evidence="1">Cytosol</location>
    </subcellularLocation>
</comment>
<dbReference type="InterPro" id="IPR001763">
    <property type="entry name" value="Rhodanese-like_dom"/>
</dbReference>
<evidence type="ECO:0000256" key="6">
    <source>
        <dbReference type="ARBA" id="ARBA00022723"/>
    </source>
</evidence>
<evidence type="ECO:0000256" key="8">
    <source>
        <dbReference type="ARBA" id="ARBA00022786"/>
    </source>
</evidence>
<feature type="binding site" evidence="13">
    <location>
        <position position="212"/>
    </location>
    <ligand>
        <name>Zn(2+)</name>
        <dbReference type="ChEBI" id="CHEBI:29105"/>
    </ligand>
</feature>
<dbReference type="SMART" id="SM00450">
    <property type="entry name" value="RHOD"/>
    <property type="match status" value="1"/>
</dbReference>
<keyword evidence="6 13" id="KW-0479">Metal-binding</keyword>
<evidence type="ECO:0000256" key="11">
    <source>
        <dbReference type="ARBA" id="ARBA00023268"/>
    </source>
</evidence>
<keyword evidence="4 13" id="KW-0819">tRNA processing</keyword>
<feature type="active site" description="Glycyl thioester intermediate; for adenylyltransferase activity" evidence="13">
    <location>
        <position position="229"/>
    </location>
</feature>
<keyword evidence="2 13" id="KW-0963">Cytoplasm</keyword>
<dbReference type="Gene3D" id="3.40.250.10">
    <property type="entry name" value="Rhodanese-like domain"/>
    <property type="match status" value="1"/>
</dbReference>
<keyword evidence="8" id="KW-0833">Ubl conjugation pathway</keyword>
<dbReference type="GO" id="GO:0046872">
    <property type="term" value="F:metal ion binding"/>
    <property type="evidence" value="ECO:0007669"/>
    <property type="project" value="UniProtKB-KW"/>
</dbReference>
<evidence type="ECO:0000256" key="14">
    <source>
        <dbReference type="SAM" id="MobiDB-lite"/>
    </source>
</evidence>
<gene>
    <name evidence="13" type="primary">UBA4</name>
    <name evidence="16" type="ORF">GNLVRS02_ARAD1C13684g</name>
</gene>
<dbReference type="PANTHER" id="PTHR10953:SF102">
    <property type="entry name" value="ADENYLYLTRANSFERASE AND SULFURTRANSFERASE MOCS3"/>
    <property type="match status" value="1"/>
</dbReference>
<evidence type="ECO:0000313" key="16">
    <source>
        <dbReference type="EMBL" id="CDP34492.1"/>
    </source>
</evidence>
<reference evidence="16" key="2">
    <citation type="submission" date="2014-06" db="EMBL/GenBank/DDBJ databases">
        <title>The complete genome of Blastobotrys (Arxula) adeninivorans LS3 - a yeast of biotechnological interest.</title>
        <authorList>
            <person name="Kunze G."/>
            <person name="Gaillardin C."/>
            <person name="Czernicka M."/>
            <person name="Durrens P."/>
            <person name="Martin T."/>
            <person name="Boer E."/>
            <person name="Gabaldon T."/>
            <person name="Cruz J."/>
            <person name="Talla E."/>
            <person name="Marck C."/>
            <person name="Goffeau A."/>
            <person name="Barbe V."/>
            <person name="Baret P."/>
            <person name="Baronian K."/>
            <person name="Beier S."/>
            <person name="Bleykasten C."/>
            <person name="Bode R."/>
            <person name="Casaregola S."/>
            <person name="Despons L."/>
            <person name="Fairhead C."/>
            <person name="Giersberg M."/>
            <person name="Gierski P."/>
            <person name="Hahnel U."/>
            <person name="Hartmann A."/>
            <person name="Jankowska D."/>
            <person name="Jubin C."/>
            <person name="Jung P."/>
            <person name="Lafontaine I."/>
            <person name="Leh-Louis V."/>
            <person name="Lemaire M."/>
            <person name="Marcet-Houben M."/>
            <person name="Mascher M."/>
            <person name="Morel G."/>
            <person name="Richard G.-F."/>
            <person name="Riechen J."/>
            <person name="Sacerdot C."/>
            <person name="Sarkar A."/>
            <person name="Savel G."/>
            <person name="Schacherer J."/>
            <person name="Sherman D."/>
            <person name="Straub M.-L."/>
            <person name="Stein N."/>
            <person name="Thierry A."/>
            <person name="Trautwein-Schult A."/>
            <person name="Westhof E."/>
            <person name="Worch S."/>
            <person name="Dujon B."/>
            <person name="Souciet J.-L."/>
            <person name="Wincker P."/>
            <person name="Scholz U."/>
            <person name="Neuveglise N."/>
        </authorList>
    </citation>
    <scope>NUCLEOTIDE SEQUENCE</scope>
    <source>
        <strain evidence="16">LS3</strain>
    </source>
</reference>
<organism evidence="16">
    <name type="scientific">Blastobotrys adeninivorans</name>
    <name type="common">Yeast</name>
    <name type="synonym">Arxula adeninivorans</name>
    <dbReference type="NCBI Taxonomy" id="409370"/>
    <lineage>
        <taxon>Eukaryota</taxon>
        <taxon>Fungi</taxon>
        <taxon>Dikarya</taxon>
        <taxon>Ascomycota</taxon>
        <taxon>Saccharomycotina</taxon>
        <taxon>Dipodascomycetes</taxon>
        <taxon>Dipodascales</taxon>
        <taxon>Trichomonascaceae</taxon>
        <taxon>Blastobotrys</taxon>
    </lineage>
</organism>
<feature type="region of interest" description="Disordered" evidence="14">
    <location>
        <begin position="1"/>
        <end position="38"/>
    </location>
</feature>
<evidence type="ECO:0000256" key="3">
    <source>
        <dbReference type="ARBA" id="ARBA00022679"/>
    </source>
</evidence>
<feature type="binding site" evidence="13">
    <location>
        <begin position="171"/>
        <end position="172"/>
    </location>
    <ligand>
        <name>ATP</name>
        <dbReference type="ChEBI" id="CHEBI:30616"/>
    </ligand>
</feature>
<dbReference type="InterPro" id="IPR035985">
    <property type="entry name" value="Ubiquitin-activating_enz"/>
</dbReference>
<keyword evidence="3 13" id="KW-0808">Transferase</keyword>
<dbReference type="GO" id="GO:0070566">
    <property type="term" value="F:adenylyltransferase activity"/>
    <property type="evidence" value="ECO:0007669"/>
    <property type="project" value="InterPro"/>
</dbReference>
<dbReference type="InterPro" id="IPR028885">
    <property type="entry name" value="MOCS3/Uba4"/>
</dbReference>
<feature type="binding site" evidence="13">
    <location>
        <position position="294"/>
    </location>
    <ligand>
        <name>Zn(2+)</name>
        <dbReference type="ChEBI" id="CHEBI:29105"/>
    </ligand>
</feature>
<dbReference type="GO" id="GO:0005829">
    <property type="term" value="C:cytosol"/>
    <property type="evidence" value="ECO:0007669"/>
    <property type="project" value="UniProtKB-SubCell"/>
</dbReference>
<keyword evidence="9 13" id="KW-0862">Zinc</keyword>
<dbReference type="AlphaFoldDB" id="A0A060T6F3"/>
<protein>
    <recommendedName>
        <fullName evidence="12">Needs CLA4 to survive protein 3</fullName>
    </recommendedName>
</protein>
<evidence type="ECO:0000256" key="4">
    <source>
        <dbReference type="ARBA" id="ARBA00022694"/>
    </source>
</evidence>
<evidence type="ECO:0000256" key="9">
    <source>
        <dbReference type="ARBA" id="ARBA00022833"/>
    </source>
</evidence>
<keyword evidence="7 13" id="KW-0547">Nucleotide-binding</keyword>
<dbReference type="Gene3D" id="3.40.50.720">
    <property type="entry name" value="NAD(P)-binding Rossmann-like Domain"/>
    <property type="match status" value="1"/>
</dbReference>
<evidence type="ECO:0000256" key="7">
    <source>
        <dbReference type="ARBA" id="ARBA00022741"/>
    </source>
</evidence>
<comment type="cofactor">
    <cofactor evidence="13">
        <name>Zn(2+)</name>
        <dbReference type="ChEBI" id="CHEBI:29105"/>
    </cofactor>
    <text evidence="13">Binds 1 zinc ion per subunit.</text>
</comment>